<dbReference type="Proteomes" id="UP000184052">
    <property type="component" value="Unassembled WGS sequence"/>
</dbReference>
<evidence type="ECO:0008006" key="3">
    <source>
        <dbReference type="Google" id="ProtNLM"/>
    </source>
</evidence>
<dbReference type="EMBL" id="FQZL01000043">
    <property type="protein sequence ID" value="SHJ83442.1"/>
    <property type="molecule type" value="Genomic_DNA"/>
</dbReference>
<evidence type="ECO:0000313" key="2">
    <source>
        <dbReference type="Proteomes" id="UP000184052"/>
    </source>
</evidence>
<organism evidence="1 2">
    <name type="scientific">Dethiosulfatibacter aminovorans DSM 17477</name>
    <dbReference type="NCBI Taxonomy" id="1121476"/>
    <lineage>
        <taxon>Bacteria</taxon>
        <taxon>Bacillati</taxon>
        <taxon>Bacillota</taxon>
        <taxon>Tissierellia</taxon>
        <taxon>Dethiosulfatibacter</taxon>
    </lineage>
</organism>
<dbReference type="AlphaFoldDB" id="A0A1M6MIY6"/>
<sequence length="57" mass="6750">MMFIFPILIGVVLYYFYSNNKENLIGNKSPEDILKERFINGEIDEATYLQMKETLKN</sequence>
<proteinExistence type="predicted"/>
<accession>A0A1M6MIY6</accession>
<evidence type="ECO:0000313" key="1">
    <source>
        <dbReference type="EMBL" id="SHJ83442.1"/>
    </source>
</evidence>
<reference evidence="1 2" key="1">
    <citation type="submission" date="2016-11" db="EMBL/GenBank/DDBJ databases">
        <authorList>
            <person name="Jaros S."/>
            <person name="Januszkiewicz K."/>
            <person name="Wedrychowicz H."/>
        </authorList>
    </citation>
    <scope>NUCLEOTIDE SEQUENCE [LARGE SCALE GENOMIC DNA]</scope>
    <source>
        <strain evidence="1 2">DSM 17477</strain>
    </source>
</reference>
<dbReference type="RefSeq" id="WP_175548593.1">
    <property type="nucleotide sequence ID" value="NZ_FQZL01000043.1"/>
</dbReference>
<protein>
    <recommendedName>
        <fullName evidence="3">Short C-terminal domain-containing protein</fullName>
    </recommendedName>
</protein>
<name>A0A1M6MIY6_9FIRM</name>
<dbReference type="STRING" id="1121476.SAMN02745751_03489"/>
<gene>
    <name evidence="1" type="ORF">SAMN02745751_03489</name>
</gene>
<keyword evidence="2" id="KW-1185">Reference proteome</keyword>